<dbReference type="CDD" id="cd18579">
    <property type="entry name" value="ABC_6TM_ABCC_D1"/>
    <property type="match status" value="1"/>
</dbReference>
<dbReference type="InterPro" id="IPR036640">
    <property type="entry name" value="ABC1_TM_sf"/>
</dbReference>
<feature type="transmembrane region" description="Helical" evidence="12">
    <location>
        <begin position="1020"/>
        <end position="1043"/>
    </location>
</feature>
<keyword evidence="5" id="KW-0677">Repeat</keyword>
<evidence type="ECO:0000256" key="3">
    <source>
        <dbReference type="ARBA" id="ARBA00022448"/>
    </source>
</evidence>
<comment type="caution">
    <text evidence="15">The sequence shown here is derived from an EMBL/GenBank/DDBJ whole genome shotgun (WGS) entry which is preliminary data.</text>
</comment>
<sequence length="1546" mass="173694">MYKTYFQKTRKTMKKCGATSQKCGAFNNSLNYRRRKEDDGNGSHCRLESLHPSPLKKIHKTTRKTKQRSQEQKMAPLWFFQGSSFFISSLSKNHFTSFDLGSAFTQRLLIDILNLVFLANFLLGLLISAWKRHGFDNNNTIINENRRRNWDSTIISTICILVTVAYFAGAGWILYGDETVYEHWEQLAILCIRGLIWIPLSISIHFHSDFWLKIITFIWWSTFAILITALNFKQLIRSQPLSVLDIFEWPATLLLLYYALKLIIKTKFINGGSSEESLSQALLKEEENTRSNIGRAGTFCRLTFSWLNPLFRLGKLRKLELDDIPDLDTEDEAFHAYQSFSREWDSLKRRSKERKKNLVVFALARCYKKEMILVGFYAFLKSISIAVSPLILHAFVWYSNLANRNNLTGLSLVGCLLIVKLVESLSQRHWFFDSRRTGMRMRSSVMAALYRKELKISSHARSRHSTGEIVNYIAVDAYRLGEFPWWFQMAWSLPLQLLFSVAILFGTVGKGALPGIVPLVIFGFLNVPVAKMLQHFQSQFMVAQDERLRSTSEVLNNMKIIKLQSWEEKFRNRVESLRGAEFKWLKETQLTKAWGAALYWISPTVVSGVIFAGTAVMGSAPLNEATIFTVLATLRVMAEPVRMLPEVLSVLIQVKVSLDRIDAFLQEDEVKEDDVQRAPLQNPNLVAEINNGVFNWDQSSNTPTLRNINLQIEKGQKIAVCGAVGAGKSSLLYALLGEIPKISGSVSMNGSIAYVSQTSWIQSGSLRDNILYGKPMKKEAYQKAIRCSALDKDIENFDHGDLTEIGQRGLNMSGGQKQRIQLARAVYSDADIYLLDDPFSAVDAHTASILFHDCVMTALEKKTVILVTHQVEFLPQTDRILVMEGGKVIQTGSYEELLKSGTAFELLVSAHQSSLTTINSGDQAKETRATKAEVGMLMPMKQNSEGEISVKGISAAQLTEDEETVRGNSRWEPYKDYIQVSKGSSLLALMITLQTIFIVLQTLSNYWLAAVVRIEGVGNVMLVGVYSAMSLASCVFLSARSLVTAQLGLRASKEFFSSFMDSVFKAPMLFFDSTPVGRILTRASSDLSILDFDIPYSISFVMIGWIEVVTTTAIIAMVTWQVLLVAVPALIVMIFVQNYYLASARELVRINGTTKAPVMNFAGESLLGVVTIRAFGTAERFFRANLKLIDTDAKLFFHTVGAMEWVLLRVEALQTLTILTSTVFLVLLPQGTIAPGFSGLCLSYALTLSSAQVFTTRWYSNLENYVISVERIKQFMHIQSEPPAIIYENRPPASWPCQGRIDLRDLKIKYRPTAPFVLKGITCTLREGHRVGVVGRTGSGKTTLISALFRLVEPSGGTILIDSVDICSIGLKDLRMKLSIIPQEPTLFRGSVRSNLDPLGMHTDLEIWEALEKCQLRSTISKLPALLEATVSDDGENWSIGQRQLFCLGRVLLRKNKILVLDEATASIDSATDVILQRVIRKEFSSCTVITVAHRVPTVVDSDMVMVLSYGKIVEYDQPSRLMETKDSAFAKLVAEYWLNCQGNIF</sequence>
<dbReference type="FunFam" id="3.40.50.300:FF:000169">
    <property type="entry name" value="ABC transporter C family member 3"/>
    <property type="match status" value="1"/>
</dbReference>
<keyword evidence="9 12" id="KW-1133">Transmembrane helix</keyword>
<evidence type="ECO:0000256" key="10">
    <source>
        <dbReference type="ARBA" id="ARBA00023136"/>
    </source>
</evidence>
<evidence type="ECO:0000256" key="2">
    <source>
        <dbReference type="ARBA" id="ARBA00009726"/>
    </source>
</evidence>
<dbReference type="GO" id="GO:0140359">
    <property type="term" value="F:ABC-type transporter activity"/>
    <property type="evidence" value="ECO:0007669"/>
    <property type="project" value="InterPro"/>
</dbReference>
<keyword evidence="10 12" id="KW-0472">Membrane</keyword>
<reference evidence="15 16" key="1">
    <citation type="journal article" date="2022" name="Nat. Plants">
        <title>Genomes of leafy and leafless Platanthera orchids illuminate the evolution of mycoheterotrophy.</title>
        <authorList>
            <person name="Li M.H."/>
            <person name="Liu K.W."/>
            <person name="Li Z."/>
            <person name="Lu H.C."/>
            <person name="Ye Q.L."/>
            <person name="Zhang D."/>
            <person name="Wang J.Y."/>
            <person name="Li Y.F."/>
            <person name="Zhong Z.M."/>
            <person name="Liu X."/>
            <person name="Yu X."/>
            <person name="Liu D.K."/>
            <person name="Tu X.D."/>
            <person name="Liu B."/>
            <person name="Hao Y."/>
            <person name="Liao X.Y."/>
            <person name="Jiang Y.T."/>
            <person name="Sun W.H."/>
            <person name="Chen J."/>
            <person name="Chen Y.Q."/>
            <person name="Ai Y."/>
            <person name="Zhai J.W."/>
            <person name="Wu S.S."/>
            <person name="Zhou Z."/>
            <person name="Hsiao Y.Y."/>
            <person name="Wu W.L."/>
            <person name="Chen Y.Y."/>
            <person name="Lin Y.F."/>
            <person name="Hsu J.L."/>
            <person name="Li C.Y."/>
            <person name="Wang Z.W."/>
            <person name="Zhao X."/>
            <person name="Zhong W.Y."/>
            <person name="Ma X.K."/>
            <person name="Ma L."/>
            <person name="Huang J."/>
            <person name="Chen G.Z."/>
            <person name="Huang M.Z."/>
            <person name="Huang L."/>
            <person name="Peng D.H."/>
            <person name="Luo Y.B."/>
            <person name="Zou S.Q."/>
            <person name="Chen S.P."/>
            <person name="Lan S."/>
            <person name="Tsai W.C."/>
            <person name="Van de Peer Y."/>
            <person name="Liu Z.J."/>
        </authorList>
    </citation>
    <scope>NUCLEOTIDE SEQUENCE [LARGE SCALE GENOMIC DNA]</scope>
    <source>
        <strain evidence="15">Lor287</strain>
    </source>
</reference>
<evidence type="ECO:0000256" key="6">
    <source>
        <dbReference type="ARBA" id="ARBA00022741"/>
    </source>
</evidence>
<dbReference type="PANTHER" id="PTHR24223:SF108">
    <property type="entry name" value="ABC TRANSPORTER C FAMILY MEMBER 8"/>
    <property type="match status" value="1"/>
</dbReference>
<feature type="transmembrane region" description="Helical" evidence="12">
    <location>
        <begin position="986"/>
        <end position="1008"/>
    </location>
</feature>
<dbReference type="SMART" id="SM00382">
    <property type="entry name" value="AAA"/>
    <property type="match status" value="2"/>
</dbReference>
<dbReference type="CDD" id="cd18580">
    <property type="entry name" value="ABC_6TM_ABCC_D2"/>
    <property type="match status" value="1"/>
</dbReference>
<feature type="transmembrane region" description="Helical" evidence="12">
    <location>
        <begin position="485"/>
        <end position="505"/>
    </location>
</feature>
<dbReference type="Gene3D" id="3.40.50.300">
    <property type="entry name" value="P-loop containing nucleotide triphosphate hydrolases"/>
    <property type="match status" value="2"/>
</dbReference>
<feature type="transmembrane region" description="Helical" evidence="12">
    <location>
        <begin position="211"/>
        <end position="230"/>
    </location>
</feature>
<dbReference type="PANTHER" id="PTHR24223">
    <property type="entry name" value="ATP-BINDING CASSETTE SUB-FAMILY C"/>
    <property type="match status" value="1"/>
</dbReference>
<evidence type="ECO:0000259" key="14">
    <source>
        <dbReference type="PROSITE" id="PS50929"/>
    </source>
</evidence>
<dbReference type="InterPro" id="IPR050173">
    <property type="entry name" value="ABC_transporter_C-like"/>
</dbReference>
<feature type="transmembrane region" description="Helical" evidence="12">
    <location>
        <begin position="150"/>
        <end position="175"/>
    </location>
</feature>
<keyword evidence="3" id="KW-0813">Transport</keyword>
<evidence type="ECO:0000256" key="4">
    <source>
        <dbReference type="ARBA" id="ARBA00022692"/>
    </source>
</evidence>
<feature type="transmembrane region" description="Helical" evidence="12">
    <location>
        <begin position="371"/>
        <end position="395"/>
    </location>
</feature>
<gene>
    <name evidence="15" type="primary">ABCC8</name>
    <name evidence="15" type="ORF">KSP39_PZI013597</name>
</gene>
<dbReference type="Pfam" id="PF00664">
    <property type="entry name" value="ABC_membrane"/>
    <property type="match status" value="2"/>
</dbReference>
<dbReference type="InterPro" id="IPR027417">
    <property type="entry name" value="P-loop_NTPase"/>
</dbReference>
<dbReference type="InterPro" id="IPR044726">
    <property type="entry name" value="ABCC_6TM_D2"/>
</dbReference>
<feature type="transmembrane region" description="Helical" evidence="12">
    <location>
        <begin position="242"/>
        <end position="260"/>
    </location>
</feature>
<comment type="subcellular location">
    <subcellularLocation>
        <location evidence="1">Membrane</location>
        <topology evidence="1">Multi-pass membrane protein</topology>
    </subcellularLocation>
</comment>
<dbReference type="CDD" id="cd03250">
    <property type="entry name" value="ABCC_MRP_domain1"/>
    <property type="match status" value="1"/>
</dbReference>
<dbReference type="InterPro" id="IPR017871">
    <property type="entry name" value="ABC_transporter-like_CS"/>
</dbReference>
<dbReference type="PROSITE" id="PS50929">
    <property type="entry name" value="ABC_TM1F"/>
    <property type="match status" value="2"/>
</dbReference>
<proteinExistence type="inferred from homology"/>
<keyword evidence="16" id="KW-1185">Reference proteome</keyword>
<dbReference type="EMBL" id="JBBWWQ010000011">
    <property type="protein sequence ID" value="KAK8935795.1"/>
    <property type="molecule type" value="Genomic_DNA"/>
</dbReference>
<protein>
    <submittedName>
        <fullName evidence="15">ABC transporter C family member 8</fullName>
    </submittedName>
</protein>
<dbReference type="FunFam" id="1.20.1560.10:FF:000003">
    <property type="entry name" value="ABC transporter C family member 10"/>
    <property type="match status" value="1"/>
</dbReference>
<dbReference type="GO" id="GO:0016020">
    <property type="term" value="C:membrane"/>
    <property type="evidence" value="ECO:0007669"/>
    <property type="project" value="UniProtKB-SubCell"/>
</dbReference>
<dbReference type="SUPFAM" id="SSF90123">
    <property type="entry name" value="ABC transporter transmembrane region"/>
    <property type="match status" value="2"/>
</dbReference>
<evidence type="ECO:0000256" key="7">
    <source>
        <dbReference type="ARBA" id="ARBA00022840"/>
    </source>
</evidence>
<evidence type="ECO:0000256" key="9">
    <source>
        <dbReference type="ARBA" id="ARBA00022989"/>
    </source>
</evidence>
<evidence type="ECO:0000256" key="1">
    <source>
        <dbReference type="ARBA" id="ARBA00004141"/>
    </source>
</evidence>
<keyword evidence="7" id="KW-0067">ATP-binding</keyword>
<evidence type="ECO:0000256" key="11">
    <source>
        <dbReference type="ARBA" id="ARBA00057614"/>
    </source>
</evidence>
<feature type="transmembrane region" description="Helical" evidence="12">
    <location>
        <begin position="511"/>
        <end position="530"/>
    </location>
</feature>
<evidence type="ECO:0000256" key="5">
    <source>
        <dbReference type="ARBA" id="ARBA00022737"/>
    </source>
</evidence>
<comment type="function">
    <text evidence="11">ABC transporter that may affect phytic acid transport and compartmentalization. May function directly or indirectly in removing phytic acid from the cytosol or in vesicle trafficking. Required for phytic acid accumulation in developing seeds. Phytic acid is the primary storage form of phosphorus in cereal grains and other plant seeds.</text>
</comment>
<evidence type="ECO:0000256" key="12">
    <source>
        <dbReference type="SAM" id="Phobius"/>
    </source>
</evidence>
<feature type="domain" description="ABC transmembrane type-1" evidence="14">
    <location>
        <begin position="988"/>
        <end position="1264"/>
    </location>
</feature>
<organism evidence="15 16">
    <name type="scientific">Platanthera zijinensis</name>
    <dbReference type="NCBI Taxonomy" id="2320716"/>
    <lineage>
        <taxon>Eukaryota</taxon>
        <taxon>Viridiplantae</taxon>
        <taxon>Streptophyta</taxon>
        <taxon>Embryophyta</taxon>
        <taxon>Tracheophyta</taxon>
        <taxon>Spermatophyta</taxon>
        <taxon>Magnoliopsida</taxon>
        <taxon>Liliopsida</taxon>
        <taxon>Asparagales</taxon>
        <taxon>Orchidaceae</taxon>
        <taxon>Orchidoideae</taxon>
        <taxon>Orchideae</taxon>
        <taxon>Orchidinae</taxon>
        <taxon>Platanthera</taxon>
    </lineage>
</organism>
<comment type="similarity">
    <text evidence="2">Belongs to the ABC transporter superfamily. ABCC family. Conjugate transporter (TC 3.A.1.208) subfamily.</text>
</comment>
<feature type="transmembrane region" description="Helical" evidence="12">
    <location>
        <begin position="1122"/>
        <end position="1141"/>
    </location>
</feature>
<dbReference type="CDD" id="cd03244">
    <property type="entry name" value="ABCC_MRP_domain2"/>
    <property type="match status" value="1"/>
</dbReference>
<dbReference type="PROSITE" id="PS50893">
    <property type="entry name" value="ABC_TRANSPORTER_2"/>
    <property type="match status" value="2"/>
</dbReference>
<keyword evidence="8" id="KW-1278">Translocase</keyword>
<dbReference type="Proteomes" id="UP001418222">
    <property type="component" value="Unassembled WGS sequence"/>
</dbReference>
<evidence type="ECO:0000259" key="13">
    <source>
        <dbReference type="PROSITE" id="PS50893"/>
    </source>
</evidence>
<feature type="domain" description="ABC transporter" evidence="13">
    <location>
        <begin position="670"/>
        <end position="910"/>
    </location>
</feature>
<dbReference type="Gene3D" id="1.20.1560.10">
    <property type="entry name" value="ABC transporter type 1, transmembrane domain"/>
    <property type="match status" value="2"/>
</dbReference>
<dbReference type="InterPro" id="IPR003439">
    <property type="entry name" value="ABC_transporter-like_ATP-bd"/>
</dbReference>
<feature type="transmembrane region" description="Helical" evidence="12">
    <location>
        <begin position="74"/>
        <end position="92"/>
    </location>
</feature>
<evidence type="ECO:0000256" key="8">
    <source>
        <dbReference type="ARBA" id="ARBA00022967"/>
    </source>
</evidence>
<feature type="transmembrane region" description="Helical" evidence="12">
    <location>
        <begin position="407"/>
        <end position="426"/>
    </location>
</feature>
<dbReference type="InterPro" id="IPR044746">
    <property type="entry name" value="ABCC_6TM_D1"/>
</dbReference>
<dbReference type="Pfam" id="PF00005">
    <property type="entry name" value="ABC_tran"/>
    <property type="match status" value="2"/>
</dbReference>
<dbReference type="PROSITE" id="PS00211">
    <property type="entry name" value="ABC_TRANSPORTER_1"/>
    <property type="match status" value="1"/>
</dbReference>
<keyword evidence="4 12" id="KW-0812">Transmembrane</keyword>
<dbReference type="SUPFAM" id="SSF52540">
    <property type="entry name" value="P-loop containing nucleoside triphosphate hydrolases"/>
    <property type="match status" value="2"/>
</dbReference>
<dbReference type="GO" id="GO:0005524">
    <property type="term" value="F:ATP binding"/>
    <property type="evidence" value="ECO:0007669"/>
    <property type="project" value="UniProtKB-KW"/>
</dbReference>
<feature type="transmembrane region" description="Helical" evidence="12">
    <location>
        <begin position="1094"/>
        <end position="1115"/>
    </location>
</feature>
<keyword evidence="6" id="KW-0547">Nucleotide-binding</keyword>
<name>A0AAP0BDI8_9ASPA</name>
<feature type="domain" description="ABC transmembrane type-1" evidence="14">
    <location>
        <begin position="372"/>
        <end position="653"/>
    </location>
</feature>
<dbReference type="InterPro" id="IPR011527">
    <property type="entry name" value="ABC1_TM_dom"/>
</dbReference>
<feature type="transmembrane region" description="Helical" evidence="12">
    <location>
        <begin position="112"/>
        <end position="130"/>
    </location>
</feature>
<feature type="domain" description="ABC transporter" evidence="13">
    <location>
        <begin position="1303"/>
        <end position="1535"/>
    </location>
</feature>
<dbReference type="FunFam" id="1.20.1560.10:FF:000002">
    <property type="entry name" value="ABC transporter C family member 5"/>
    <property type="match status" value="1"/>
</dbReference>
<feature type="transmembrane region" description="Helical" evidence="12">
    <location>
        <begin position="187"/>
        <end position="204"/>
    </location>
</feature>
<dbReference type="GO" id="GO:0016887">
    <property type="term" value="F:ATP hydrolysis activity"/>
    <property type="evidence" value="ECO:0007669"/>
    <property type="project" value="InterPro"/>
</dbReference>
<dbReference type="FunFam" id="3.40.50.300:FF:001405">
    <property type="entry name" value="Multidrug resistance protein associated1"/>
    <property type="match status" value="1"/>
</dbReference>
<accession>A0AAP0BDI8</accession>
<dbReference type="InterPro" id="IPR003593">
    <property type="entry name" value="AAA+_ATPase"/>
</dbReference>
<evidence type="ECO:0000313" key="15">
    <source>
        <dbReference type="EMBL" id="KAK8935795.1"/>
    </source>
</evidence>
<evidence type="ECO:0000313" key="16">
    <source>
        <dbReference type="Proteomes" id="UP001418222"/>
    </source>
</evidence>